<reference evidence="3 4" key="1">
    <citation type="submission" date="2021-03" db="EMBL/GenBank/DDBJ databases">
        <title>Genomic Encyclopedia of Type Strains, Phase IV (KMG-IV): sequencing the most valuable type-strain genomes for metagenomic binning, comparative biology and taxonomic classification.</title>
        <authorList>
            <person name="Goeker M."/>
        </authorList>
    </citation>
    <scope>NUCLEOTIDE SEQUENCE [LARGE SCALE GENOMIC DNA]</scope>
    <source>
        <strain evidence="3 4">DSM 26048</strain>
    </source>
</reference>
<proteinExistence type="predicted"/>
<feature type="transmembrane region" description="Helical" evidence="1">
    <location>
        <begin position="14"/>
        <end position="33"/>
    </location>
</feature>
<name>A0ABS4J5W3_9BACL</name>
<keyword evidence="3" id="KW-0378">Hydrolase</keyword>
<keyword evidence="1" id="KW-0472">Membrane</keyword>
<dbReference type="InterPro" id="IPR007560">
    <property type="entry name" value="Restrct_endonuc_IV_Mrr"/>
</dbReference>
<dbReference type="Pfam" id="PF04471">
    <property type="entry name" value="Mrr_cat"/>
    <property type="match status" value="1"/>
</dbReference>
<accession>A0ABS4J5W3</accession>
<keyword evidence="4" id="KW-1185">Reference proteome</keyword>
<evidence type="ECO:0000259" key="2">
    <source>
        <dbReference type="Pfam" id="PF04471"/>
    </source>
</evidence>
<evidence type="ECO:0000256" key="1">
    <source>
        <dbReference type="SAM" id="Phobius"/>
    </source>
</evidence>
<keyword evidence="1" id="KW-0812">Transmembrane</keyword>
<gene>
    <name evidence="3" type="ORF">J2Z66_006850</name>
</gene>
<dbReference type="RefSeq" id="WP_245376028.1">
    <property type="nucleotide sequence ID" value="NZ_JAGGLB010000032.1"/>
</dbReference>
<dbReference type="GO" id="GO:0004519">
    <property type="term" value="F:endonuclease activity"/>
    <property type="evidence" value="ECO:0007669"/>
    <property type="project" value="UniProtKB-KW"/>
</dbReference>
<dbReference type="SUPFAM" id="SSF52980">
    <property type="entry name" value="Restriction endonuclease-like"/>
    <property type="match status" value="1"/>
</dbReference>
<dbReference type="InterPro" id="IPR052906">
    <property type="entry name" value="Type_IV_Methyl-Rstrct_Enzyme"/>
</dbReference>
<sequence>MARRKSKAKQEEEFLKALFGFVMFISFFGTYYFTKSMSISIGVSVVAFAVLISVMIIQYMNRMERLRKSGIADIDKMDGRQFEIYLGGLFKNRGYDVRVTRSAGDYGADLVISKQGKKIVVQAKRYSKNVRIEAVQQVQGSIRHYGANEGWVVSNQNYTEAANDIT</sequence>
<keyword evidence="3" id="KW-0540">Nuclease</keyword>
<comment type="caution">
    <text evidence="3">The sequence shown here is derived from an EMBL/GenBank/DDBJ whole genome shotgun (WGS) entry which is preliminary data.</text>
</comment>
<keyword evidence="3" id="KW-0255">Endonuclease</keyword>
<feature type="transmembrane region" description="Helical" evidence="1">
    <location>
        <begin position="39"/>
        <end position="59"/>
    </location>
</feature>
<dbReference type="PANTHER" id="PTHR30015">
    <property type="entry name" value="MRR RESTRICTION SYSTEM PROTEIN"/>
    <property type="match status" value="1"/>
</dbReference>
<feature type="domain" description="Restriction endonuclease type IV Mrr" evidence="2">
    <location>
        <begin position="74"/>
        <end position="164"/>
    </location>
</feature>
<evidence type="ECO:0000313" key="3">
    <source>
        <dbReference type="EMBL" id="MBP1995208.1"/>
    </source>
</evidence>
<dbReference type="Proteomes" id="UP001519287">
    <property type="component" value="Unassembled WGS sequence"/>
</dbReference>
<dbReference type="Gene3D" id="3.40.1350.10">
    <property type="match status" value="1"/>
</dbReference>
<dbReference type="InterPro" id="IPR011856">
    <property type="entry name" value="tRNA_endonuc-like_dom_sf"/>
</dbReference>
<dbReference type="EMBL" id="JAGGLB010000032">
    <property type="protein sequence ID" value="MBP1995208.1"/>
    <property type="molecule type" value="Genomic_DNA"/>
</dbReference>
<dbReference type="PANTHER" id="PTHR30015:SF6">
    <property type="entry name" value="SLL1429 PROTEIN"/>
    <property type="match status" value="1"/>
</dbReference>
<keyword evidence="1" id="KW-1133">Transmembrane helix</keyword>
<protein>
    <submittedName>
        <fullName evidence="3">HJR/Mrr/RecB family endonuclease</fullName>
    </submittedName>
</protein>
<organism evidence="3 4">
    <name type="scientific">Paenibacillus eucommiae</name>
    <dbReference type="NCBI Taxonomy" id="1355755"/>
    <lineage>
        <taxon>Bacteria</taxon>
        <taxon>Bacillati</taxon>
        <taxon>Bacillota</taxon>
        <taxon>Bacilli</taxon>
        <taxon>Bacillales</taxon>
        <taxon>Paenibacillaceae</taxon>
        <taxon>Paenibacillus</taxon>
    </lineage>
</organism>
<dbReference type="InterPro" id="IPR011335">
    <property type="entry name" value="Restrct_endonuc-II-like"/>
</dbReference>
<evidence type="ECO:0000313" key="4">
    <source>
        <dbReference type="Proteomes" id="UP001519287"/>
    </source>
</evidence>